<protein>
    <submittedName>
        <fullName evidence="1">Uncharacterized protein</fullName>
    </submittedName>
</protein>
<gene>
    <name evidence="1" type="ORF">NCTC7928_07073</name>
    <name evidence="2" type="ORF">V9Z47_12695</name>
</gene>
<accession>A0A376LPX6</accession>
<evidence type="ECO:0000313" key="3">
    <source>
        <dbReference type="Proteomes" id="UP000254877"/>
    </source>
</evidence>
<reference evidence="1 3" key="1">
    <citation type="submission" date="2018-06" db="EMBL/GenBank/DDBJ databases">
        <authorList>
            <consortium name="Pathogen Informatics"/>
            <person name="Doyle S."/>
        </authorList>
    </citation>
    <scope>NUCLEOTIDE SEQUENCE [LARGE SCALE GENOMIC DNA]</scope>
    <source>
        <strain evidence="1 3">NCTC7928</strain>
    </source>
</reference>
<dbReference type="Proteomes" id="UP001383096">
    <property type="component" value="Chromosome"/>
</dbReference>
<dbReference type="AlphaFoldDB" id="A0A376LPX6"/>
<sequence length="72" mass="7926">MILTCNESKLGCFEEGVQYTAEKPMGLSPKFPFIVVTDTYGHLWYAGPLGGIGRYVVRSSDGAMKVTFTEET</sequence>
<evidence type="ECO:0000313" key="1">
    <source>
        <dbReference type="EMBL" id="STF46271.1"/>
    </source>
</evidence>
<dbReference type="EMBL" id="UGAB01000002">
    <property type="protein sequence ID" value="STF46271.1"/>
    <property type="molecule type" value="Genomic_DNA"/>
</dbReference>
<evidence type="ECO:0000313" key="2">
    <source>
        <dbReference type="EMBL" id="WWX73796.1"/>
    </source>
</evidence>
<dbReference type="Proteomes" id="UP000254877">
    <property type="component" value="Unassembled WGS sequence"/>
</dbReference>
<dbReference type="EMBL" id="CP146670">
    <property type="protein sequence ID" value="WWX73796.1"/>
    <property type="molecule type" value="Genomic_DNA"/>
</dbReference>
<name>A0A376LPX6_ECOLX</name>
<organism evidence="1 3">
    <name type="scientific">Escherichia coli</name>
    <dbReference type="NCBI Taxonomy" id="562"/>
    <lineage>
        <taxon>Bacteria</taxon>
        <taxon>Pseudomonadati</taxon>
        <taxon>Pseudomonadota</taxon>
        <taxon>Gammaproteobacteria</taxon>
        <taxon>Enterobacterales</taxon>
        <taxon>Enterobacteriaceae</taxon>
        <taxon>Escherichia</taxon>
    </lineage>
</organism>
<dbReference type="RefSeq" id="WP_021523522.1">
    <property type="nucleotide sequence ID" value="NZ_CANUDW010000006.1"/>
</dbReference>
<proteinExistence type="predicted"/>
<reference evidence="2" key="2">
    <citation type="submission" date="2024-03" db="EMBL/GenBank/DDBJ databases">
        <title>Epithelial relay of microbial signals coordinates intestinal macrophage supported barrier repair.</title>
        <authorList>
            <person name="Tsai M.T."/>
        </authorList>
    </citation>
    <scope>NUCLEOTIDE SEQUENCE</scope>
    <source>
        <strain evidence="2">MS 21-1</strain>
    </source>
</reference>